<evidence type="ECO:0000256" key="8">
    <source>
        <dbReference type="ARBA" id="ARBA00023065"/>
    </source>
</evidence>
<evidence type="ECO:0000256" key="5">
    <source>
        <dbReference type="ARBA" id="ARBA00022692"/>
    </source>
</evidence>
<evidence type="ECO:0000259" key="15">
    <source>
        <dbReference type="Pfam" id="PF21381"/>
    </source>
</evidence>
<dbReference type="PANTHER" id="PTHR12127:SF7">
    <property type="entry name" value="SD02261P"/>
    <property type="match status" value="1"/>
</dbReference>
<keyword evidence="11" id="KW-0407">Ion channel</keyword>
<feature type="transmembrane region" description="Helical" evidence="13">
    <location>
        <begin position="475"/>
        <end position="497"/>
    </location>
</feature>
<dbReference type="Pfam" id="PF21381">
    <property type="entry name" value="MCLN_ECD"/>
    <property type="match status" value="1"/>
</dbReference>
<keyword evidence="3" id="KW-0813">Transport</keyword>
<sequence length="638" mass="74223">GNINGDNHEYTENQERMRRNLRYHFMNPREKWQAKGTLPIKMILIIFKLIILTIQIILFSENNSNEVSFVEGSKTSFKHLFLENWQSSYETLPYPPSSGPFAIYKIAEFYSAASFALENYYKLNEEAIGPYGYGKYNKPIMTLCVTYYKISEIFPYNSSYIFTNELIRNCIDLMPISFQNKSGYSYNVKDILQNNNFTINFNGLTKAEILFTLRSIQLKSYEIDKIPDCFEFDLNIYFDNNNHNGQVVVDLKVNMTELECNKEIKNPNQKDYVTITLKVIDYLALIFSTFSLVLCCRSHYRLFKFWKKVKSFYLDEMGVDIINKRKYFFSISYMLMFFGDILVISGTIAKLKMDVLEGKKAITNFSVTNYFLGIGVFLGYLTLLRYFTFYRKSSVLINTIKAATSPLLRFSLCSIILYLAFSLLGWIILGPYHLKFRTFVSSVACLFSLMNGDDMYVTLSIISSENSVIFVFSQLFIYLFCLLFIFVVLNLILTIIIEAYNDVQHQDLSSTQLDNFWGFINACQESSKSPLYRSDMIYDKSLRKLKSANFSRKFVDTFCCCIGKGSHTQEIKENNDERDNGNDFRSMPQYFEQDDDNQSLVNRTNNIRDNYGAFHSTHHRSPTCHESPNDNLDHALSC</sequence>
<dbReference type="GO" id="GO:0005886">
    <property type="term" value="C:plasma membrane"/>
    <property type="evidence" value="ECO:0007669"/>
    <property type="project" value="UniProtKB-SubCell"/>
</dbReference>
<dbReference type="CDD" id="cd21050">
    <property type="entry name" value="ELD_TRPML"/>
    <property type="match status" value="1"/>
</dbReference>
<dbReference type="GO" id="GO:0005765">
    <property type="term" value="C:lysosomal membrane"/>
    <property type="evidence" value="ECO:0007669"/>
    <property type="project" value="TreeGrafter"/>
</dbReference>
<dbReference type="AlphaFoldDB" id="A0A077LDL1"/>
<accession>A0A077LDL1</accession>
<feature type="transmembrane region" description="Helical" evidence="13">
    <location>
        <begin position="369"/>
        <end position="387"/>
    </location>
</feature>
<feature type="transmembrane region" description="Helical" evidence="13">
    <location>
        <begin position="282"/>
        <end position="300"/>
    </location>
</feature>
<evidence type="ECO:0000256" key="7">
    <source>
        <dbReference type="ARBA" id="ARBA00022989"/>
    </source>
</evidence>
<protein>
    <submittedName>
        <fullName evidence="16">Transient receptor potential ion channel ML a</fullName>
    </submittedName>
</protein>
<feature type="non-terminal residue" evidence="16">
    <location>
        <position position="1"/>
    </location>
</feature>
<feature type="domain" description="Polycystin cation channel PKD1/PKD2" evidence="14">
    <location>
        <begin position="366"/>
        <end position="503"/>
    </location>
</feature>
<evidence type="ECO:0000259" key="14">
    <source>
        <dbReference type="Pfam" id="PF08016"/>
    </source>
</evidence>
<feature type="transmembrane region" description="Helical" evidence="13">
    <location>
        <begin position="407"/>
        <end position="429"/>
    </location>
</feature>
<evidence type="ECO:0000256" key="13">
    <source>
        <dbReference type="SAM" id="Phobius"/>
    </source>
</evidence>
<evidence type="ECO:0000256" key="2">
    <source>
        <dbReference type="ARBA" id="ARBA00004651"/>
    </source>
</evidence>
<evidence type="ECO:0000256" key="1">
    <source>
        <dbReference type="ARBA" id="ARBA00004337"/>
    </source>
</evidence>
<dbReference type="Pfam" id="PF08016">
    <property type="entry name" value="PKD_channel"/>
    <property type="match status" value="1"/>
</dbReference>
<feature type="domain" description="Mucolipin extracytosolic" evidence="15">
    <location>
        <begin position="67"/>
        <end position="260"/>
    </location>
</feature>
<feature type="transmembrane region" description="Helical" evidence="13">
    <location>
        <begin position="38"/>
        <end position="59"/>
    </location>
</feature>
<evidence type="ECO:0000256" key="10">
    <source>
        <dbReference type="ARBA" id="ARBA00023157"/>
    </source>
</evidence>
<gene>
    <name evidence="16" type="primary">DjTRPMLa</name>
</gene>
<feature type="transmembrane region" description="Helical" evidence="13">
    <location>
        <begin position="327"/>
        <end position="349"/>
    </location>
</feature>
<organism evidence="16">
    <name type="scientific">Dugesia japonica</name>
    <name type="common">Planarian</name>
    <dbReference type="NCBI Taxonomy" id="6161"/>
    <lineage>
        <taxon>Eukaryota</taxon>
        <taxon>Metazoa</taxon>
        <taxon>Spiralia</taxon>
        <taxon>Lophotrochozoa</taxon>
        <taxon>Platyhelminthes</taxon>
        <taxon>Rhabditophora</taxon>
        <taxon>Seriata</taxon>
        <taxon>Tricladida</taxon>
        <taxon>Continenticola</taxon>
        <taxon>Geoplanoidea</taxon>
        <taxon>Dugesiidae</taxon>
        <taxon>Dugesia</taxon>
    </lineage>
</organism>
<comment type="catalytic activity">
    <reaction evidence="12">
        <text>Ca(2+)(in) = Ca(2+)(out)</text>
        <dbReference type="Rhea" id="RHEA:29671"/>
        <dbReference type="ChEBI" id="CHEBI:29108"/>
    </reaction>
</comment>
<comment type="subcellular location">
    <subcellularLocation>
        <location evidence="2">Cell membrane</location>
        <topology evidence="2">Multi-pass membrane protein</topology>
    </subcellularLocation>
    <subcellularLocation>
        <location evidence="1">Endosome membrane</location>
        <topology evidence="1">Multi-pass membrane protein</topology>
    </subcellularLocation>
</comment>
<keyword evidence="6" id="KW-0967">Endosome</keyword>
<evidence type="ECO:0000313" key="16">
    <source>
        <dbReference type="EMBL" id="BAP40094.1"/>
    </source>
</evidence>
<keyword evidence="8" id="KW-0406">Ion transport</keyword>
<reference evidence="16" key="1">
    <citation type="journal article" date="2014" name="J. Neurosci.">
        <title>Thermosensory Signaling by TRPM Is Processed by Brain Serotonergic Neurons to Produce Planarian Thermotaxis.</title>
        <authorList>
            <person name="Inoue T."/>
            <person name="Yamashita T."/>
            <person name="Agata K."/>
        </authorList>
    </citation>
    <scope>NUCLEOTIDE SEQUENCE</scope>
    <source>
        <strain evidence="16">SSP</strain>
    </source>
</reference>
<evidence type="ECO:0000256" key="4">
    <source>
        <dbReference type="ARBA" id="ARBA00022475"/>
    </source>
</evidence>
<dbReference type="GO" id="GO:0072345">
    <property type="term" value="F:NAADP-sensitive calcium-release channel activity"/>
    <property type="evidence" value="ECO:0007669"/>
    <property type="project" value="TreeGrafter"/>
</dbReference>
<evidence type="ECO:0000256" key="3">
    <source>
        <dbReference type="ARBA" id="ARBA00022448"/>
    </source>
</evidence>
<dbReference type="InterPro" id="IPR039031">
    <property type="entry name" value="Mucolipin"/>
</dbReference>
<keyword evidence="9 13" id="KW-0472">Membrane</keyword>
<proteinExistence type="evidence at transcript level"/>
<dbReference type="InterPro" id="IPR013122">
    <property type="entry name" value="PKD1_2_channel"/>
</dbReference>
<keyword evidence="7 13" id="KW-1133">Transmembrane helix</keyword>
<keyword evidence="4" id="KW-1003">Cell membrane</keyword>
<evidence type="ECO:0000256" key="12">
    <source>
        <dbReference type="ARBA" id="ARBA00036634"/>
    </source>
</evidence>
<evidence type="ECO:0000256" key="6">
    <source>
        <dbReference type="ARBA" id="ARBA00022753"/>
    </source>
</evidence>
<dbReference type="GO" id="GO:0010008">
    <property type="term" value="C:endosome membrane"/>
    <property type="evidence" value="ECO:0007669"/>
    <property type="project" value="UniProtKB-SubCell"/>
</dbReference>
<dbReference type="EMBL" id="AB981784">
    <property type="protein sequence ID" value="BAP40094.1"/>
    <property type="molecule type" value="mRNA"/>
</dbReference>
<dbReference type="InterPro" id="IPR049134">
    <property type="entry name" value="MCLN_ECD"/>
</dbReference>
<dbReference type="PANTHER" id="PTHR12127">
    <property type="entry name" value="MUCOLIPIN"/>
    <property type="match status" value="1"/>
</dbReference>
<evidence type="ECO:0000256" key="9">
    <source>
        <dbReference type="ARBA" id="ARBA00023136"/>
    </source>
</evidence>
<name>A0A077LDL1_DUGJA</name>
<keyword evidence="16" id="KW-0675">Receptor</keyword>
<keyword evidence="5 13" id="KW-0812">Transmembrane</keyword>
<evidence type="ECO:0000256" key="11">
    <source>
        <dbReference type="ARBA" id="ARBA00023303"/>
    </source>
</evidence>
<keyword evidence="10" id="KW-1015">Disulfide bond</keyword>
<dbReference type="Gene3D" id="1.10.287.70">
    <property type="match status" value="1"/>
</dbReference>